<comment type="similarity">
    <text evidence="3">Belongs to the telombin family.</text>
</comment>
<sequence length="659" mass="73717">MGPKQDLLQLPPGIVPLRDILERALPIGSLVSVIALVTDFRAPAPPRQAGKDWKCQMRLYDKSLELDDEMSLAFHLFRPEEKDMPDVGPGDVIFIRKAKIQAYQMQDPSLLSHVATEVHVFKANKIPKPPADAASAFIKSSWKPTAQPPKVESKYISALYHAIDKSRIPEPEEFTLMKVQSTNIREKFRQLKDVKEGIYADLVVEIVRDPWDSGDKMTIWVSDYTENPLFYSHTETESPGAPAAHSGDSDPYGYTTGFSNKTMSRSTRSNSSLWKGPVGKRSLQITVWPPHTTAIAELQLGKGSWVSMENVQIKFSNGGQLEGYLREDRGRAGARISIHPIDPENCLEVQLERYKNALRLKKDFERSQKARQKGLADAAQAGRKRRSAAAQEEGNSKIRRNAKRAAKQLAAAEKSVNTSTTADNQTAQESITVKAAAAVQEHVVLNSQVKCENMAKSLSSIAQVTEQVMFDAIIDGHQLKLPLPFTNLSYRAVVRVVDFMPSRLEEFARPQRRKSEYDILEGSEDSETSDDSEMEDEEDATSRGWEWQFHLKLQDASAADDQKAVWVLVDNQAAQCLLSMDACDLENDPQAVEEVRQRLFLLWGELEERKARLNPRRVKSRSTQPPPTAPTTKTRGRLLGRARARLPTCRFPAASGSTA</sequence>
<comment type="caution">
    <text evidence="11">The sequence shown here is derived from an EMBL/GenBank/DDBJ whole genome shotgun (WGS) entry which is preliminary data.</text>
</comment>
<feature type="region of interest" description="Disordered" evidence="9">
    <location>
        <begin position="613"/>
        <end position="639"/>
    </location>
</feature>
<proteinExistence type="inferred from homology"/>
<feature type="compositionally biased region" description="Acidic residues" evidence="9">
    <location>
        <begin position="518"/>
        <end position="539"/>
    </location>
</feature>
<accession>A0A8K0ST26</accession>
<feature type="compositionally biased region" description="Polar residues" evidence="9">
    <location>
        <begin position="256"/>
        <end position="273"/>
    </location>
</feature>
<dbReference type="GO" id="GO:0010521">
    <property type="term" value="F:telomerase inhibitor activity"/>
    <property type="evidence" value="ECO:0007669"/>
    <property type="project" value="TreeGrafter"/>
</dbReference>
<evidence type="ECO:0000313" key="11">
    <source>
        <dbReference type="EMBL" id="KAH7318666.1"/>
    </source>
</evidence>
<feature type="region of interest" description="Disordered" evidence="9">
    <location>
        <begin position="369"/>
        <end position="403"/>
    </location>
</feature>
<keyword evidence="8" id="KW-0539">Nucleus</keyword>
<evidence type="ECO:0000256" key="8">
    <source>
        <dbReference type="ARBA" id="ARBA00023242"/>
    </source>
</evidence>
<dbReference type="AlphaFoldDB" id="A0A8K0ST26"/>
<dbReference type="InterPro" id="IPR012340">
    <property type="entry name" value="NA-bd_OB-fold"/>
</dbReference>
<feature type="region of interest" description="Disordered" evidence="9">
    <location>
        <begin position="233"/>
        <end position="275"/>
    </location>
</feature>
<dbReference type="Pfam" id="PF16686">
    <property type="entry name" value="POT1PC"/>
    <property type="match status" value="1"/>
</dbReference>
<dbReference type="FunFam" id="2.40.50.140:FF:000303">
    <property type="entry name" value="Protection of telomeres protein 1"/>
    <property type="match status" value="1"/>
</dbReference>
<dbReference type="GO" id="GO:0032210">
    <property type="term" value="P:regulation of telomere maintenance via telomerase"/>
    <property type="evidence" value="ECO:0007669"/>
    <property type="project" value="TreeGrafter"/>
</dbReference>
<evidence type="ECO:0000256" key="7">
    <source>
        <dbReference type="ARBA" id="ARBA00023125"/>
    </source>
</evidence>
<dbReference type="GO" id="GO:0000783">
    <property type="term" value="C:nuclear telomere cap complex"/>
    <property type="evidence" value="ECO:0007669"/>
    <property type="project" value="TreeGrafter"/>
</dbReference>
<dbReference type="Proteomes" id="UP000813444">
    <property type="component" value="Unassembled WGS sequence"/>
</dbReference>
<evidence type="ECO:0000256" key="6">
    <source>
        <dbReference type="ARBA" id="ARBA00022895"/>
    </source>
</evidence>
<evidence type="ECO:0000256" key="4">
    <source>
        <dbReference type="ARBA" id="ARBA00015253"/>
    </source>
</evidence>
<evidence type="ECO:0000256" key="2">
    <source>
        <dbReference type="ARBA" id="ARBA00004574"/>
    </source>
</evidence>
<organism evidence="11 12">
    <name type="scientific">Stachybotrys elegans</name>
    <dbReference type="NCBI Taxonomy" id="80388"/>
    <lineage>
        <taxon>Eukaryota</taxon>
        <taxon>Fungi</taxon>
        <taxon>Dikarya</taxon>
        <taxon>Ascomycota</taxon>
        <taxon>Pezizomycotina</taxon>
        <taxon>Sordariomycetes</taxon>
        <taxon>Hypocreomycetidae</taxon>
        <taxon>Hypocreales</taxon>
        <taxon>Stachybotryaceae</taxon>
        <taxon>Stachybotrys</taxon>
    </lineage>
</organism>
<evidence type="ECO:0000256" key="9">
    <source>
        <dbReference type="SAM" id="MobiDB-lite"/>
    </source>
</evidence>
<evidence type="ECO:0000256" key="1">
    <source>
        <dbReference type="ARBA" id="ARBA00004123"/>
    </source>
</evidence>
<dbReference type="EMBL" id="JAGPNK010000007">
    <property type="protein sequence ID" value="KAH7318666.1"/>
    <property type="molecule type" value="Genomic_DNA"/>
</dbReference>
<comment type="subcellular location">
    <subcellularLocation>
        <location evidence="2">Chromosome</location>
        <location evidence="2">Telomere</location>
    </subcellularLocation>
    <subcellularLocation>
        <location evidence="1">Nucleus</location>
    </subcellularLocation>
</comment>
<dbReference type="GO" id="GO:0016233">
    <property type="term" value="P:telomere capping"/>
    <property type="evidence" value="ECO:0007669"/>
    <property type="project" value="TreeGrafter"/>
</dbReference>
<dbReference type="GO" id="GO:0098505">
    <property type="term" value="F:G-rich strand telomeric DNA binding"/>
    <property type="evidence" value="ECO:0007669"/>
    <property type="project" value="TreeGrafter"/>
</dbReference>
<name>A0A8K0ST26_9HYPO</name>
<dbReference type="PANTHER" id="PTHR14513:SF0">
    <property type="entry name" value="PROTECTION OF TELOMERES PROTEIN 1"/>
    <property type="match status" value="1"/>
</dbReference>
<protein>
    <recommendedName>
        <fullName evidence="4">Protection of telomeres protein 1</fullName>
    </recommendedName>
</protein>
<dbReference type="OrthoDB" id="2186770at2759"/>
<dbReference type="InterPro" id="IPR011564">
    <property type="entry name" value="Telomer_end-bd_POT1/Cdc13"/>
</dbReference>
<keyword evidence="6" id="KW-0779">Telomere</keyword>
<feature type="domain" description="Telomeric single stranded DNA binding POT1/Cdc13" evidence="10">
    <location>
        <begin position="14"/>
        <end position="164"/>
    </location>
</feature>
<dbReference type="SMART" id="SM00976">
    <property type="entry name" value="Telo_bind"/>
    <property type="match status" value="1"/>
</dbReference>
<dbReference type="PANTHER" id="PTHR14513">
    <property type="entry name" value="PROTECTION OF TELOMERES 1"/>
    <property type="match status" value="1"/>
</dbReference>
<reference evidence="11" key="1">
    <citation type="journal article" date="2021" name="Nat. Commun.">
        <title>Genetic determinants of endophytism in the Arabidopsis root mycobiome.</title>
        <authorList>
            <person name="Mesny F."/>
            <person name="Miyauchi S."/>
            <person name="Thiergart T."/>
            <person name="Pickel B."/>
            <person name="Atanasova L."/>
            <person name="Karlsson M."/>
            <person name="Huettel B."/>
            <person name="Barry K.W."/>
            <person name="Haridas S."/>
            <person name="Chen C."/>
            <person name="Bauer D."/>
            <person name="Andreopoulos W."/>
            <person name="Pangilinan J."/>
            <person name="LaButti K."/>
            <person name="Riley R."/>
            <person name="Lipzen A."/>
            <person name="Clum A."/>
            <person name="Drula E."/>
            <person name="Henrissat B."/>
            <person name="Kohler A."/>
            <person name="Grigoriev I.V."/>
            <person name="Martin F.M."/>
            <person name="Hacquard S."/>
        </authorList>
    </citation>
    <scope>NUCLEOTIDE SEQUENCE</scope>
    <source>
        <strain evidence="11">MPI-CAGE-CH-0235</strain>
    </source>
</reference>
<feature type="region of interest" description="Disordered" evidence="9">
    <location>
        <begin position="515"/>
        <end position="541"/>
    </location>
</feature>
<evidence type="ECO:0000256" key="3">
    <source>
        <dbReference type="ARBA" id="ARBA00008442"/>
    </source>
</evidence>
<evidence type="ECO:0000256" key="5">
    <source>
        <dbReference type="ARBA" id="ARBA00022454"/>
    </source>
</evidence>
<gene>
    <name evidence="11" type="ORF">B0I35DRAFT_479153</name>
</gene>
<dbReference type="InterPro" id="IPR028389">
    <property type="entry name" value="POT1"/>
</dbReference>
<keyword evidence="5" id="KW-0158">Chromosome</keyword>
<evidence type="ECO:0000313" key="12">
    <source>
        <dbReference type="Proteomes" id="UP000813444"/>
    </source>
</evidence>
<keyword evidence="12" id="KW-1185">Reference proteome</keyword>
<evidence type="ECO:0000259" key="10">
    <source>
        <dbReference type="SMART" id="SM00976"/>
    </source>
</evidence>
<dbReference type="InterPro" id="IPR032042">
    <property type="entry name" value="POT1PC"/>
</dbReference>
<dbReference type="Pfam" id="PF02765">
    <property type="entry name" value="POT1"/>
    <property type="match status" value="1"/>
</dbReference>
<dbReference type="Gene3D" id="2.40.50.140">
    <property type="entry name" value="Nucleic acid-binding proteins"/>
    <property type="match status" value="3"/>
</dbReference>
<keyword evidence="7" id="KW-0238">DNA-binding</keyword>
<dbReference type="SUPFAM" id="SSF50249">
    <property type="entry name" value="Nucleic acid-binding proteins"/>
    <property type="match status" value="2"/>
</dbReference>